<reference evidence="1 3" key="1">
    <citation type="submission" date="2017-01" db="EMBL/GenBank/DDBJ databases">
        <authorList>
            <person name="Varghese N."/>
            <person name="Submissions S."/>
        </authorList>
    </citation>
    <scope>NUCLEOTIDE SEQUENCE [LARGE SCALE GENOMIC DNA]</scope>
    <source>
        <strain evidence="1 3">ATCC 33342</strain>
    </source>
</reference>
<evidence type="ECO:0000313" key="1">
    <source>
        <dbReference type="EMBL" id="SIQ80029.1"/>
    </source>
</evidence>
<reference evidence="2 4" key="2">
    <citation type="submission" date="2018-06" db="EMBL/GenBank/DDBJ databases">
        <authorList>
            <consortium name="Pathogen Informatics"/>
            <person name="Doyle S."/>
        </authorList>
    </citation>
    <scope>NUCLEOTIDE SEQUENCE [LARGE SCALE GENOMIC DNA]</scope>
    <source>
        <strain evidence="2 4">NCTC11401</strain>
    </source>
</reference>
<accession>A0A377GJI8</accession>
<dbReference type="Gene3D" id="1.10.238.160">
    <property type="match status" value="1"/>
</dbReference>
<name>A0A377GJI8_9GAMM</name>
<dbReference type="Proteomes" id="UP000186808">
    <property type="component" value="Unassembled WGS sequence"/>
</dbReference>
<evidence type="ECO:0000313" key="2">
    <source>
        <dbReference type="EMBL" id="STO24997.1"/>
    </source>
</evidence>
<dbReference type="STRING" id="464.Lgor_2767"/>
<sequence length="86" mass="10029">MYELPQTGFLRIDQILGSPKHRLSPLIPVGKSTWWEGVKTGRFPKPVKLGPKITAWRVEDIKQLIEQDFPEYKPRRGRLCKTKDLN</sequence>
<dbReference type="InterPro" id="IPR010260">
    <property type="entry name" value="AlpA"/>
</dbReference>
<proteinExistence type="predicted"/>
<dbReference type="RefSeq" id="WP_058469093.1">
    <property type="nucleotide sequence ID" value="NZ_CAAAIX010000002.1"/>
</dbReference>
<dbReference type="Proteomes" id="UP000254374">
    <property type="component" value="Unassembled WGS sequence"/>
</dbReference>
<evidence type="ECO:0000313" key="4">
    <source>
        <dbReference type="Proteomes" id="UP000254374"/>
    </source>
</evidence>
<keyword evidence="3" id="KW-1185">Reference proteome</keyword>
<dbReference type="EMBL" id="UGGV01000001">
    <property type="protein sequence ID" value="STO24997.1"/>
    <property type="molecule type" value="Genomic_DNA"/>
</dbReference>
<gene>
    <name evidence="2" type="ORF">NCTC11401_01816</name>
    <name evidence="1" type="ORF">SAMN05421777_103107</name>
</gene>
<organism evidence="2 4">
    <name type="scientific">Fluoribacter gormanii</name>
    <dbReference type="NCBI Taxonomy" id="464"/>
    <lineage>
        <taxon>Bacteria</taxon>
        <taxon>Pseudomonadati</taxon>
        <taxon>Pseudomonadota</taxon>
        <taxon>Gammaproteobacteria</taxon>
        <taxon>Legionellales</taxon>
        <taxon>Legionellaceae</taxon>
        <taxon>Fluoribacter</taxon>
    </lineage>
</organism>
<dbReference type="EMBL" id="FTNL01000003">
    <property type="protein sequence ID" value="SIQ80029.1"/>
    <property type="molecule type" value="Genomic_DNA"/>
</dbReference>
<dbReference type="Pfam" id="PF05930">
    <property type="entry name" value="Phage_AlpA"/>
    <property type="match status" value="1"/>
</dbReference>
<protein>
    <submittedName>
        <fullName evidence="2">Predicted transcriptional regulator</fullName>
    </submittedName>
    <submittedName>
        <fullName evidence="1">Transcriptional regulator, AlpA family</fullName>
    </submittedName>
</protein>
<dbReference type="AlphaFoldDB" id="A0A377GJI8"/>
<dbReference type="OrthoDB" id="5298532at2"/>
<evidence type="ECO:0000313" key="3">
    <source>
        <dbReference type="Proteomes" id="UP000186808"/>
    </source>
</evidence>